<feature type="region of interest" description="Disordered" evidence="1">
    <location>
        <begin position="288"/>
        <end position="325"/>
    </location>
</feature>
<feature type="region of interest" description="Disordered" evidence="1">
    <location>
        <begin position="49"/>
        <end position="262"/>
    </location>
</feature>
<keyword evidence="4" id="KW-1185">Reference proteome</keyword>
<reference evidence="3" key="1">
    <citation type="submission" date="2022-08" db="EMBL/GenBank/DDBJ databases">
        <authorList>
            <consortium name="DOE Joint Genome Institute"/>
            <person name="Min B."/>
            <person name="Riley R."/>
            <person name="Sierra-Patev S."/>
            <person name="Naranjo-Ortiz M."/>
            <person name="Looney B."/>
            <person name="Konkel Z."/>
            <person name="Slot J.C."/>
            <person name="Sakamoto Y."/>
            <person name="Steenwyk J.L."/>
            <person name="Rokas A."/>
            <person name="Carro J."/>
            <person name="Camarero S."/>
            <person name="Ferreira P."/>
            <person name="Molpeceres G."/>
            <person name="Ruiz-Duenas F.J."/>
            <person name="Serrano A."/>
            <person name="Henrissat B."/>
            <person name="Drula E."/>
            <person name="Hughes K.W."/>
            <person name="Mata J.L."/>
            <person name="Ishikawa N.K."/>
            <person name="Vargas-Isla R."/>
            <person name="Ushijima S."/>
            <person name="Smith C.A."/>
            <person name="Ahrendt S."/>
            <person name="Andreopoulos W."/>
            <person name="He G."/>
            <person name="Labutti K."/>
            <person name="Lipzen A."/>
            <person name="Ng V."/>
            <person name="Sandor L."/>
            <person name="Barry K."/>
            <person name="Martinez A.T."/>
            <person name="Xiao Y."/>
            <person name="Gibbons J.G."/>
            <person name="Terashima K."/>
            <person name="Hibbett D.S."/>
            <person name="Grigoriev I.V."/>
        </authorList>
    </citation>
    <scope>NUCLEOTIDE SEQUENCE</scope>
    <source>
        <strain evidence="3">TFB10291</strain>
    </source>
</reference>
<name>A0AA38K805_9AGAR</name>
<comment type="caution">
    <text evidence="3">The sequence shown here is derived from an EMBL/GenBank/DDBJ whole genome shotgun (WGS) entry which is preliminary data.</text>
</comment>
<feature type="compositionally biased region" description="Low complexity" evidence="1">
    <location>
        <begin position="89"/>
        <end position="108"/>
    </location>
</feature>
<evidence type="ECO:0000256" key="1">
    <source>
        <dbReference type="SAM" id="MobiDB-lite"/>
    </source>
</evidence>
<evidence type="ECO:0000313" key="4">
    <source>
        <dbReference type="Proteomes" id="UP001163798"/>
    </source>
</evidence>
<feature type="compositionally biased region" description="Basic residues" evidence="1">
    <location>
        <begin position="76"/>
        <end position="88"/>
    </location>
</feature>
<feature type="chain" id="PRO_5041412848" evidence="2">
    <location>
        <begin position="22"/>
        <end position="325"/>
    </location>
</feature>
<dbReference type="AlphaFoldDB" id="A0AA38K805"/>
<protein>
    <submittedName>
        <fullName evidence="3">Uncharacterized protein</fullName>
    </submittedName>
</protein>
<gene>
    <name evidence="3" type="ORF">GGU10DRAFT_122942</name>
</gene>
<feature type="compositionally biased region" description="Basic and acidic residues" evidence="1">
    <location>
        <begin position="225"/>
        <end position="250"/>
    </location>
</feature>
<feature type="signal peptide" evidence="2">
    <location>
        <begin position="1"/>
        <end position="21"/>
    </location>
</feature>
<evidence type="ECO:0000256" key="2">
    <source>
        <dbReference type="SAM" id="SignalP"/>
    </source>
</evidence>
<feature type="compositionally biased region" description="Low complexity" evidence="1">
    <location>
        <begin position="177"/>
        <end position="208"/>
    </location>
</feature>
<proteinExistence type="predicted"/>
<keyword evidence="2" id="KW-0732">Signal</keyword>
<sequence>MRSHRTLIPFIALALALAANAAPVLHPLGSHDSHTDLLHLKRTSLPQDLFGTPQFSTEVGSGDEDEQLSRRDFERRAKKKKKKNRQKGKQIQQQAAKAKAESSASNKQTSDGEHVAVPEGNQKEAIKPPQPANKTEGSAPTHAESSNSGSTNTEEKDKAKEEAVSVASHNDPKPGLSRVSTSSSMSSTSSHSSTSSCSSQSSQSSVGSDDPYSHDEMYGSSCEPVPHKPAVEDSGKQDKKTDEDKDEEKKKGKKKWRNGIAGASVVSAAALMTGGVYAMVKMTGSSESAFKSAGGTDGNEGSSSSSESSFDNVQFPGTRKRDINA</sequence>
<feature type="compositionally biased region" description="Basic and acidic residues" evidence="1">
    <location>
        <begin position="110"/>
        <end position="126"/>
    </location>
</feature>
<organism evidence="3 4">
    <name type="scientific">Lentinula aff. detonsa</name>
    <dbReference type="NCBI Taxonomy" id="2804958"/>
    <lineage>
        <taxon>Eukaryota</taxon>
        <taxon>Fungi</taxon>
        <taxon>Dikarya</taxon>
        <taxon>Basidiomycota</taxon>
        <taxon>Agaricomycotina</taxon>
        <taxon>Agaricomycetes</taxon>
        <taxon>Agaricomycetidae</taxon>
        <taxon>Agaricales</taxon>
        <taxon>Marasmiineae</taxon>
        <taxon>Omphalotaceae</taxon>
        <taxon>Lentinula</taxon>
    </lineage>
</organism>
<dbReference type="Proteomes" id="UP001163798">
    <property type="component" value="Unassembled WGS sequence"/>
</dbReference>
<accession>A0AA38K805</accession>
<feature type="compositionally biased region" description="Basic and acidic residues" evidence="1">
    <location>
        <begin position="153"/>
        <end position="163"/>
    </location>
</feature>
<evidence type="ECO:0000313" key="3">
    <source>
        <dbReference type="EMBL" id="KAJ3781074.1"/>
    </source>
</evidence>
<dbReference type="EMBL" id="MU793608">
    <property type="protein sequence ID" value="KAJ3781074.1"/>
    <property type="molecule type" value="Genomic_DNA"/>
</dbReference>